<name>A0A1K2I2D1_9HYPH</name>
<dbReference type="AlphaFoldDB" id="A0A1K2I2D1"/>
<dbReference type="InterPro" id="IPR025383">
    <property type="entry name" value="MrpA_C/MbhD"/>
</dbReference>
<keyword evidence="7" id="KW-0406">Ion transport</keyword>
<dbReference type="InterPro" id="IPR001516">
    <property type="entry name" value="Proton_antipo_N"/>
</dbReference>
<dbReference type="Pfam" id="PF13244">
    <property type="entry name" value="MbhD"/>
    <property type="match status" value="1"/>
</dbReference>
<dbReference type="Pfam" id="PF00361">
    <property type="entry name" value="Proton_antipo_M"/>
    <property type="match status" value="1"/>
</dbReference>
<feature type="transmembrane region" description="Helical" evidence="11">
    <location>
        <begin position="695"/>
        <end position="715"/>
    </location>
</feature>
<evidence type="ECO:0000256" key="8">
    <source>
        <dbReference type="ARBA" id="ARBA00023136"/>
    </source>
</evidence>
<feature type="transmembrane region" description="Helical" evidence="11">
    <location>
        <begin position="113"/>
        <end position="131"/>
    </location>
</feature>
<evidence type="ECO:0000256" key="5">
    <source>
        <dbReference type="ARBA" id="ARBA00022692"/>
    </source>
</evidence>
<feature type="transmembrane region" description="Helical" evidence="11">
    <location>
        <begin position="206"/>
        <end position="225"/>
    </location>
</feature>
<keyword evidence="8 11" id="KW-0472">Membrane</keyword>
<dbReference type="GO" id="GO:0005886">
    <property type="term" value="C:plasma membrane"/>
    <property type="evidence" value="ECO:0007669"/>
    <property type="project" value="UniProtKB-SubCell"/>
</dbReference>
<feature type="transmembrane region" description="Helical" evidence="11">
    <location>
        <begin position="453"/>
        <end position="476"/>
    </location>
</feature>
<evidence type="ECO:0000313" key="16">
    <source>
        <dbReference type="EMBL" id="SFZ85908.1"/>
    </source>
</evidence>
<keyword evidence="3" id="KW-0050">Antiport</keyword>
<keyword evidence="6 11" id="KW-1133">Transmembrane helix</keyword>
<feature type="region of interest" description="Disordered" evidence="10">
    <location>
        <begin position="772"/>
        <end position="792"/>
    </location>
</feature>
<evidence type="ECO:0000259" key="12">
    <source>
        <dbReference type="Pfam" id="PF00361"/>
    </source>
</evidence>
<evidence type="ECO:0000256" key="10">
    <source>
        <dbReference type="SAM" id="MobiDB-lite"/>
    </source>
</evidence>
<evidence type="ECO:0000256" key="9">
    <source>
        <dbReference type="RuleBase" id="RU000320"/>
    </source>
</evidence>
<keyword evidence="17" id="KW-1185">Reference proteome</keyword>
<feature type="domain" description="MrpA C-terminal/MbhE" evidence="15">
    <location>
        <begin position="690"/>
        <end position="775"/>
    </location>
</feature>
<dbReference type="GO" id="GO:0006811">
    <property type="term" value="P:monoatomic ion transport"/>
    <property type="evidence" value="ECO:0007669"/>
    <property type="project" value="UniProtKB-KW"/>
</dbReference>
<feature type="transmembrane region" description="Helical" evidence="11">
    <location>
        <begin position="328"/>
        <end position="352"/>
    </location>
</feature>
<feature type="transmembrane region" description="Helical" evidence="11">
    <location>
        <begin position="303"/>
        <end position="322"/>
    </location>
</feature>
<feature type="transmembrane region" description="Helical" evidence="11">
    <location>
        <begin position="749"/>
        <end position="767"/>
    </location>
</feature>
<feature type="transmembrane region" description="Helical" evidence="11">
    <location>
        <begin position="6"/>
        <end position="26"/>
    </location>
</feature>
<accession>A0A1K2I2D1</accession>
<evidence type="ECO:0000259" key="15">
    <source>
        <dbReference type="Pfam" id="PF20501"/>
    </source>
</evidence>
<dbReference type="NCBIfam" id="NF009287">
    <property type="entry name" value="PRK12647.1"/>
    <property type="match status" value="1"/>
</dbReference>
<gene>
    <name evidence="16" type="ORF">SAMN02983003_3080</name>
</gene>
<feature type="transmembrane region" description="Helical" evidence="11">
    <location>
        <begin position="604"/>
        <end position="624"/>
    </location>
</feature>
<dbReference type="InterPro" id="IPR046806">
    <property type="entry name" value="MrpA_C/MbhE"/>
</dbReference>
<keyword evidence="5 9" id="KW-0812">Transmembrane</keyword>
<evidence type="ECO:0000259" key="13">
    <source>
        <dbReference type="Pfam" id="PF00662"/>
    </source>
</evidence>
<evidence type="ECO:0000256" key="2">
    <source>
        <dbReference type="ARBA" id="ARBA00022448"/>
    </source>
</evidence>
<dbReference type="EMBL" id="FPKU01000003">
    <property type="protein sequence ID" value="SFZ85908.1"/>
    <property type="molecule type" value="Genomic_DNA"/>
</dbReference>
<feature type="domain" description="NADH-Ubiquinone oxidoreductase (complex I) chain 5 N-terminal" evidence="13">
    <location>
        <begin position="71"/>
        <end position="115"/>
    </location>
</feature>
<feature type="domain" description="MrpA C-terminal/MbhD" evidence="14">
    <location>
        <begin position="614"/>
        <end position="677"/>
    </location>
</feature>
<feature type="transmembrane region" description="Helical" evidence="11">
    <location>
        <begin position="167"/>
        <end position="186"/>
    </location>
</feature>
<feature type="transmembrane region" description="Helical" evidence="11">
    <location>
        <begin position="412"/>
        <end position="432"/>
    </location>
</feature>
<organism evidence="16 17">
    <name type="scientific">Devosia enhydra</name>
    <dbReference type="NCBI Taxonomy" id="665118"/>
    <lineage>
        <taxon>Bacteria</taxon>
        <taxon>Pseudomonadati</taxon>
        <taxon>Pseudomonadota</taxon>
        <taxon>Alphaproteobacteria</taxon>
        <taxon>Hyphomicrobiales</taxon>
        <taxon>Devosiaceae</taxon>
        <taxon>Devosia</taxon>
    </lineage>
</organism>
<evidence type="ECO:0000256" key="6">
    <source>
        <dbReference type="ARBA" id="ARBA00022989"/>
    </source>
</evidence>
<evidence type="ECO:0000313" key="17">
    <source>
        <dbReference type="Proteomes" id="UP000183447"/>
    </source>
</evidence>
<dbReference type="STRING" id="665118.SAMN02983003_3080"/>
<evidence type="ECO:0000259" key="14">
    <source>
        <dbReference type="Pfam" id="PF13244"/>
    </source>
</evidence>
<comment type="subcellular location">
    <subcellularLocation>
        <location evidence="1">Cell membrane</location>
        <topology evidence="1">Multi-pass membrane protein</topology>
    </subcellularLocation>
    <subcellularLocation>
        <location evidence="9">Membrane</location>
        <topology evidence="9">Multi-pass membrane protein</topology>
    </subcellularLocation>
</comment>
<keyword evidence="2" id="KW-0813">Transport</keyword>
<protein>
    <submittedName>
        <fullName evidence="16">Multisubunit sodium/proton antiporter, MrpA subunit (TC 2.A.63.1)</fullName>
    </submittedName>
</protein>
<dbReference type="Proteomes" id="UP000183447">
    <property type="component" value="Unassembled WGS sequence"/>
</dbReference>
<dbReference type="InterPro" id="IPR001750">
    <property type="entry name" value="ND/Mrp_TM"/>
</dbReference>
<evidence type="ECO:0000256" key="1">
    <source>
        <dbReference type="ARBA" id="ARBA00004651"/>
    </source>
</evidence>
<feature type="transmembrane region" description="Helical" evidence="11">
    <location>
        <begin position="33"/>
        <end position="53"/>
    </location>
</feature>
<dbReference type="Pfam" id="PF20501">
    <property type="entry name" value="MbhE"/>
    <property type="match status" value="1"/>
</dbReference>
<feature type="domain" description="NADH:quinone oxidoreductase/Mrp antiporter transmembrane" evidence="12">
    <location>
        <begin position="132"/>
        <end position="415"/>
    </location>
</feature>
<reference evidence="16 17" key="1">
    <citation type="submission" date="2016-11" db="EMBL/GenBank/DDBJ databases">
        <authorList>
            <person name="Jaros S."/>
            <person name="Januszkiewicz K."/>
            <person name="Wedrychowicz H."/>
        </authorList>
    </citation>
    <scope>NUCLEOTIDE SEQUENCE [LARGE SCALE GENOMIC DNA]</scope>
    <source>
        <strain evidence="16 17">ATCC 23634</strain>
    </source>
</reference>
<evidence type="ECO:0000256" key="4">
    <source>
        <dbReference type="ARBA" id="ARBA00022475"/>
    </source>
</evidence>
<evidence type="ECO:0000256" key="11">
    <source>
        <dbReference type="SAM" id="Phobius"/>
    </source>
</evidence>
<feature type="transmembrane region" description="Helical" evidence="11">
    <location>
        <begin position="655"/>
        <end position="674"/>
    </location>
</feature>
<evidence type="ECO:0000256" key="7">
    <source>
        <dbReference type="ARBA" id="ARBA00023065"/>
    </source>
</evidence>
<proteinExistence type="predicted"/>
<dbReference type="InterPro" id="IPR050616">
    <property type="entry name" value="CPA3_Na-H_Antiporter_A"/>
</dbReference>
<dbReference type="PRINTS" id="PR01434">
    <property type="entry name" value="NADHDHGNASE5"/>
</dbReference>
<evidence type="ECO:0000256" key="3">
    <source>
        <dbReference type="ARBA" id="ARBA00022449"/>
    </source>
</evidence>
<feature type="transmembrane region" description="Helical" evidence="11">
    <location>
        <begin position="629"/>
        <end position="649"/>
    </location>
</feature>
<feature type="transmembrane region" description="Helical" evidence="11">
    <location>
        <begin position="276"/>
        <end position="296"/>
    </location>
</feature>
<dbReference type="PANTHER" id="PTHR43373:SF1">
    <property type="entry name" value="NA(+)_H(+) ANTIPORTER SUBUNIT A"/>
    <property type="match status" value="1"/>
</dbReference>
<feature type="transmembrane region" description="Helical" evidence="11">
    <location>
        <begin position="73"/>
        <end position="101"/>
    </location>
</feature>
<feature type="transmembrane region" description="Helical" evidence="11">
    <location>
        <begin position="373"/>
        <end position="392"/>
    </location>
</feature>
<feature type="transmembrane region" description="Helical" evidence="11">
    <location>
        <begin position="572"/>
        <end position="592"/>
    </location>
</feature>
<sequence length="792" mass="84081">MDLSLDIAIAMVAIVPFLAAAVAPFIHRVAGAATGWVLAIVPATIFVFLWGFVGPVSEGRFVSAGIDWVPSYGLTLSFFVDGLALMFALAISGIGTFILIYSGSYLKGHPHQGRFLAFITAFMGAMLGLVLSDNVLGLFLFWELTSVTSFLLIGFDHGREKARRAAIQAIVVTGAGGLALLLAALLLNRLFGVWDISAMIGSGLDLRGHGAYGLVLGLVLLAAFTKSAQFPFHFWLPNAMEAPTPVSAFLHSATMVQGGVYLLARTTPLLGGTDAWFVILVTFGGFTLIWGALAAIRQTDMKQMLAQTTLASLGLLVLLIGLGTEAAFLAMALYFIAHALYKAGLFLTVGIIDHGTGTKDITRLGGLRDPMTATFMAAILGGLGMIGLPPLVSYIAKEEMYLALASGDPLSLAILLVLVVGNGLLAAVGLAIMIRPFMGPLRETPHPPHEGDVASLSGPLVFGTIGVLGGIAAVWLGESLVAPAASSIANVAYESHIKLIVDPRSVLFWLSILTWAVAGLAYWRLDALRAGLQRLAAAPRWSFDQGFDAVMFGLVRGAAALTRLLHHGRLELYLVVFFIALAVALLAPLYLLDGLPALPPMPDLTFYEWGVMAVAVAGVVTVVVARRRLFAILALGIQGLAIALLFMLFGAPDLAFTQFMVEILSVVILTLVMTRLRLDHEDPRPLEDFARDGMIALLCGVGVTLLMLRVVSLPFEDRLSAFFATYSAEIAHGRNIVNVILVDFRGLDTLGEISVVMAAGIAILALIRSQKRPAPPEQPLVAPSGDASRSAP</sequence>
<feature type="transmembrane region" description="Helical" evidence="11">
    <location>
        <begin position="506"/>
        <end position="525"/>
    </location>
</feature>
<keyword evidence="4" id="KW-1003">Cell membrane</keyword>
<dbReference type="PANTHER" id="PTHR43373">
    <property type="entry name" value="NA(+)/H(+) ANTIPORTER SUBUNIT"/>
    <property type="match status" value="1"/>
</dbReference>
<dbReference type="Pfam" id="PF00662">
    <property type="entry name" value="Proton_antipo_N"/>
    <property type="match status" value="1"/>
</dbReference>
<dbReference type="InterPro" id="IPR042106">
    <property type="entry name" value="Nuo/plastoQ_OxRdtase_6_NuoJ"/>
</dbReference>
<dbReference type="GO" id="GO:0015297">
    <property type="term" value="F:antiporter activity"/>
    <property type="evidence" value="ECO:0007669"/>
    <property type="project" value="UniProtKB-KW"/>
</dbReference>
<dbReference type="Gene3D" id="1.20.120.1200">
    <property type="entry name" value="NADH-ubiquinone/plastoquinone oxidoreductase chain 6, subunit NuoJ"/>
    <property type="match status" value="1"/>
</dbReference>